<dbReference type="STRING" id="644295.Metev_0978"/>
<reference evidence="2 3" key="1">
    <citation type="submission" date="2010-06" db="EMBL/GenBank/DDBJ databases">
        <title>Complete sequence chromosome of Methanohalobium evestigatum Z-7303.</title>
        <authorList>
            <consortium name="US DOE Joint Genome Institute"/>
            <person name="Lucas S."/>
            <person name="Copeland A."/>
            <person name="Lapidus A."/>
            <person name="Cheng J.-F."/>
            <person name="Bruce D."/>
            <person name="Goodwin L."/>
            <person name="Pitluck S."/>
            <person name="Saunders E."/>
            <person name="Detter J.C."/>
            <person name="Han C."/>
            <person name="Tapia R."/>
            <person name="Land M."/>
            <person name="Hauser L."/>
            <person name="Kyrpides N."/>
            <person name="Mikhailova N."/>
            <person name="Sieprawska-Lupa M."/>
            <person name="Whitman W.B."/>
            <person name="Anderson I."/>
            <person name="Woyke T."/>
        </authorList>
    </citation>
    <scope>NUCLEOTIDE SEQUENCE [LARGE SCALE GENOMIC DNA]</scope>
    <source>
        <strain evidence="3">ATCC BAA-1072 / DSM 3721 / NBRC 107634 / OCM 161 / Z-7303</strain>
    </source>
</reference>
<name>D7E7C0_METEZ</name>
<evidence type="ECO:0000256" key="1">
    <source>
        <dbReference type="SAM" id="MobiDB-lite"/>
    </source>
</evidence>
<feature type="compositionally biased region" description="Basic and acidic residues" evidence="1">
    <location>
        <begin position="14"/>
        <end position="39"/>
    </location>
</feature>
<gene>
    <name evidence="2" type="ordered locus">Metev_0978</name>
</gene>
<feature type="region of interest" description="Disordered" evidence="1">
    <location>
        <begin position="1"/>
        <end position="39"/>
    </location>
</feature>
<dbReference type="AlphaFoldDB" id="D7E7C0"/>
<organism evidence="2 3">
    <name type="scientific">Methanohalobium evestigatum (strain ATCC BAA-1072 / DSM 3721 / NBRC 107634 / OCM 161 / Z-7303)</name>
    <dbReference type="NCBI Taxonomy" id="644295"/>
    <lineage>
        <taxon>Archaea</taxon>
        <taxon>Methanobacteriati</taxon>
        <taxon>Methanobacteriota</taxon>
        <taxon>Stenosarchaea group</taxon>
        <taxon>Methanomicrobia</taxon>
        <taxon>Methanosarcinales</taxon>
        <taxon>Methanosarcinaceae</taxon>
        <taxon>Methanohalobium</taxon>
    </lineage>
</organism>
<proteinExistence type="predicted"/>
<keyword evidence="3" id="KW-1185">Reference proteome</keyword>
<accession>D7E7C0</accession>
<evidence type="ECO:0000313" key="3">
    <source>
        <dbReference type="Proteomes" id="UP000000391"/>
    </source>
</evidence>
<protein>
    <submittedName>
        <fullName evidence="2">Uncharacterized protein</fullName>
    </submittedName>
</protein>
<sequence length="39" mass="4731">MGLKDKLLGFLSEKNVEEPRNKREHDMMKREKMRNQKQG</sequence>
<evidence type="ECO:0000313" key="2">
    <source>
        <dbReference type="EMBL" id="ADI73869.1"/>
    </source>
</evidence>
<dbReference type="Proteomes" id="UP000000391">
    <property type="component" value="Chromosome"/>
</dbReference>
<dbReference type="HOGENOM" id="CLU_3302706_0_0_2"/>
<dbReference type="KEGG" id="mev:Metev_0978"/>
<dbReference type="EMBL" id="CP002069">
    <property type="protein sequence ID" value="ADI73869.1"/>
    <property type="molecule type" value="Genomic_DNA"/>
</dbReference>